<reference evidence="2 3" key="1">
    <citation type="journal article" date="2020" name="Mol. Biol. Evol.">
        <title>Distinct Expression and Methylation Patterns for Genes with Different Fates following a Single Whole-Genome Duplication in Flowering Plants.</title>
        <authorList>
            <person name="Shi T."/>
            <person name="Rahmani R.S."/>
            <person name="Gugger P.F."/>
            <person name="Wang M."/>
            <person name="Li H."/>
            <person name="Zhang Y."/>
            <person name="Li Z."/>
            <person name="Wang Q."/>
            <person name="Van de Peer Y."/>
            <person name="Marchal K."/>
            <person name="Chen J."/>
        </authorList>
    </citation>
    <scope>NUCLEOTIDE SEQUENCE [LARGE SCALE GENOMIC DNA]</scope>
    <source>
        <tissue evidence="2">Leaf</tissue>
    </source>
</reference>
<accession>A0A822Y835</accession>
<dbReference type="EMBL" id="DUZY01000002">
    <property type="protein sequence ID" value="DAD27376.1"/>
    <property type="molecule type" value="Genomic_DNA"/>
</dbReference>
<comment type="caution">
    <text evidence="2">The sequence shown here is derived from an EMBL/GenBank/DDBJ whole genome shotgun (WGS) entry which is preliminary data.</text>
</comment>
<gene>
    <name evidence="2" type="ORF">HUJ06_028844</name>
</gene>
<evidence type="ECO:0000313" key="2">
    <source>
        <dbReference type="EMBL" id="DAD27376.1"/>
    </source>
</evidence>
<organism evidence="2 3">
    <name type="scientific">Nelumbo nucifera</name>
    <name type="common">Sacred lotus</name>
    <dbReference type="NCBI Taxonomy" id="4432"/>
    <lineage>
        <taxon>Eukaryota</taxon>
        <taxon>Viridiplantae</taxon>
        <taxon>Streptophyta</taxon>
        <taxon>Embryophyta</taxon>
        <taxon>Tracheophyta</taxon>
        <taxon>Spermatophyta</taxon>
        <taxon>Magnoliopsida</taxon>
        <taxon>Proteales</taxon>
        <taxon>Nelumbonaceae</taxon>
        <taxon>Nelumbo</taxon>
    </lineage>
</organism>
<protein>
    <submittedName>
        <fullName evidence="2">Uncharacterized protein</fullName>
    </submittedName>
</protein>
<dbReference type="AlphaFoldDB" id="A0A822Y835"/>
<evidence type="ECO:0000313" key="3">
    <source>
        <dbReference type="Proteomes" id="UP000607653"/>
    </source>
</evidence>
<feature type="compositionally biased region" description="Basic and acidic residues" evidence="1">
    <location>
        <begin position="33"/>
        <end position="44"/>
    </location>
</feature>
<name>A0A822Y835_NELNU</name>
<proteinExistence type="predicted"/>
<feature type="region of interest" description="Disordered" evidence="1">
    <location>
        <begin position="33"/>
        <end position="86"/>
    </location>
</feature>
<dbReference type="Proteomes" id="UP000607653">
    <property type="component" value="Unassembled WGS sequence"/>
</dbReference>
<sequence length="104" mass="11461">MTECSSVFGGQSLHNCVREEKEKMLIGSLGELKDRHENKKKGDDAGQMAALGRDCASDNADNEKAGESGLRTYSMTRPQTGDGRALEEISDRIGDRQIVEEMRI</sequence>
<keyword evidence="3" id="KW-1185">Reference proteome</keyword>
<evidence type="ECO:0000256" key="1">
    <source>
        <dbReference type="SAM" id="MobiDB-lite"/>
    </source>
</evidence>